<feature type="signal peptide" evidence="8">
    <location>
        <begin position="1"/>
        <end position="19"/>
    </location>
</feature>
<keyword evidence="3" id="KW-1029">Fimbrium biogenesis</keyword>
<dbReference type="PRINTS" id="PR00969">
    <property type="entry name" value="CHAPERONPILI"/>
</dbReference>
<evidence type="ECO:0000256" key="6">
    <source>
        <dbReference type="ARBA" id="ARBA00023186"/>
    </source>
</evidence>
<dbReference type="InterPro" id="IPR008962">
    <property type="entry name" value="PapD-like_sf"/>
</dbReference>
<evidence type="ECO:0000256" key="8">
    <source>
        <dbReference type="SAM" id="SignalP"/>
    </source>
</evidence>
<feature type="domain" description="Pili assembly chaperone N-terminal" evidence="9">
    <location>
        <begin position="21"/>
        <end position="136"/>
    </location>
</feature>
<evidence type="ECO:0000259" key="10">
    <source>
        <dbReference type="Pfam" id="PF02753"/>
    </source>
</evidence>
<evidence type="ECO:0000256" key="1">
    <source>
        <dbReference type="ARBA" id="ARBA00004418"/>
    </source>
</evidence>
<feature type="domain" description="Pili assembly chaperone C-terminal" evidence="10">
    <location>
        <begin position="166"/>
        <end position="230"/>
    </location>
</feature>
<dbReference type="PANTHER" id="PTHR30251">
    <property type="entry name" value="PILUS ASSEMBLY CHAPERONE"/>
    <property type="match status" value="1"/>
</dbReference>
<keyword evidence="6 7" id="KW-0143">Chaperone</keyword>
<dbReference type="AlphaFoldDB" id="G2J7M2"/>
<dbReference type="GO" id="GO:0071555">
    <property type="term" value="P:cell wall organization"/>
    <property type="evidence" value="ECO:0007669"/>
    <property type="project" value="InterPro"/>
</dbReference>
<dbReference type="FunFam" id="2.60.40.10:FF:000458">
    <property type="entry name" value="Molecular chaperone FimC"/>
    <property type="match status" value="1"/>
</dbReference>
<comment type="similarity">
    <text evidence="2 7">Belongs to the periplasmic pilus chaperone family.</text>
</comment>
<dbReference type="InterPro" id="IPR001829">
    <property type="entry name" value="Pili_assmbl_chaperone_bac"/>
</dbReference>
<dbReference type="InterPro" id="IPR050643">
    <property type="entry name" value="Periplasmic_pilus_chap"/>
</dbReference>
<keyword evidence="5" id="KW-0574">Periplasm</keyword>
<evidence type="ECO:0000256" key="2">
    <source>
        <dbReference type="ARBA" id="ARBA00007399"/>
    </source>
</evidence>
<dbReference type="InterPro" id="IPR016148">
    <property type="entry name" value="Pili_assmbl_chaperone_C"/>
</dbReference>
<name>G2J7M2_9BURK</name>
<sequence length="251" mass="27618">MRLALWAGALCAAALPAQAGILVGGTRVVYDGAKRKASIPVKNTSQTPYVVQVWLDDGSENARAKTPFALTPPIFRLDPDKENNVRIMYSGHGLPEDRESVYWLNVQEIPPKSDKENVLQIAVRTRIKLFYRPPALAKESALKAGRELQWQIVREGEQGRPALIAENPTPFSVNLSEVKLEGAGKQTQIKAEMVPAKSSQRLEIQAPPPYNAGQRYTLSYRYINDYGGVSDPVQAEIEAPARGQASNQPSI</sequence>
<dbReference type="Pfam" id="PF02753">
    <property type="entry name" value="PapD_C"/>
    <property type="match status" value="1"/>
</dbReference>
<evidence type="ECO:0000256" key="3">
    <source>
        <dbReference type="ARBA" id="ARBA00022558"/>
    </source>
</evidence>
<gene>
    <name evidence="11" type="primary">lpfB</name>
    <name evidence="11" type="ORF">CAGGBEG34_180072</name>
</gene>
<dbReference type="STRING" id="1070319.CAGGBEG34_180072"/>
<evidence type="ECO:0000256" key="5">
    <source>
        <dbReference type="ARBA" id="ARBA00022764"/>
    </source>
</evidence>
<evidence type="ECO:0000256" key="4">
    <source>
        <dbReference type="ARBA" id="ARBA00022729"/>
    </source>
</evidence>
<dbReference type="Pfam" id="PF00345">
    <property type="entry name" value="PapD_N"/>
    <property type="match status" value="1"/>
</dbReference>
<dbReference type="SUPFAM" id="SSF49354">
    <property type="entry name" value="PapD-like"/>
    <property type="match status" value="1"/>
</dbReference>
<proteinExistence type="inferred from homology"/>
<feature type="chain" id="PRO_5003432028" evidence="8">
    <location>
        <begin position="20"/>
        <end position="251"/>
    </location>
</feature>
<dbReference type="Proteomes" id="UP000054051">
    <property type="component" value="Unassembled WGS sequence"/>
</dbReference>
<organism evidence="11 12">
    <name type="scientific">Candidatus Glomeribacter gigasporarum BEG34</name>
    <dbReference type="NCBI Taxonomy" id="1070319"/>
    <lineage>
        <taxon>Bacteria</taxon>
        <taxon>Pseudomonadati</taxon>
        <taxon>Pseudomonadota</taxon>
        <taxon>Betaproteobacteria</taxon>
        <taxon>Burkholderiales</taxon>
        <taxon>Burkholderiaceae</taxon>
        <taxon>Candidatus Glomeribacter</taxon>
    </lineage>
</organism>
<keyword evidence="4 8" id="KW-0732">Signal</keyword>
<evidence type="ECO:0000313" key="12">
    <source>
        <dbReference type="Proteomes" id="UP000054051"/>
    </source>
</evidence>
<dbReference type="PANTHER" id="PTHR30251:SF6">
    <property type="entry name" value="FIMBRIAL CHAPERONE YFCS-RELATED"/>
    <property type="match status" value="1"/>
</dbReference>
<dbReference type="PROSITE" id="PS00635">
    <property type="entry name" value="PILI_CHAPERONE"/>
    <property type="match status" value="1"/>
</dbReference>
<dbReference type="Gene3D" id="2.60.40.10">
    <property type="entry name" value="Immunoglobulins"/>
    <property type="match status" value="2"/>
</dbReference>
<protein>
    <submittedName>
        <fullName evidence="11">Chaperone protein lpfB</fullName>
    </submittedName>
</protein>
<dbReference type="InterPro" id="IPR016147">
    <property type="entry name" value="Pili_assmbl_chaperone_N"/>
</dbReference>
<dbReference type="eggNOG" id="COG3121">
    <property type="taxonomic scope" value="Bacteria"/>
</dbReference>
<comment type="subcellular location">
    <subcellularLocation>
        <location evidence="1 7">Periplasm</location>
    </subcellularLocation>
</comment>
<evidence type="ECO:0000256" key="7">
    <source>
        <dbReference type="RuleBase" id="RU003918"/>
    </source>
</evidence>
<dbReference type="GO" id="GO:0030288">
    <property type="term" value="C:outer membrane-bounded periplasmic space"/>
    <property type="evidence" value="ECO:0007669"/>
    <property type="project" value="InterPro"/>
</dbReference>
<accession>G2J7M2</accession>
<dbReference type="InterPro" id="IPR013783">
    <property type="entry name" value="Ig-like_fold"/>
</dbReference>
<keyword evidence="12" id="KW-1185">Reference proteome</keyword>
<evidence type="ECO:0000313" key="11">
    <source>
        <dbReference type="EMBL" id="CCD28767.1"/>
    </source>
</evidence>
<dbReference type="InterPro" id="IPR018046">
    <property type="entry name" value="Pili_assmbl_chaperone_CS"/>
</dbReference>
<dbReference type="SUPFAM" id="SSF49584">
    <property type="entry name" value="Periplasmic chaperone C-domain"/>
    <property type="match status" value="1"/>
</dbReference>
<dbReference type="InterPro" id="IPR036316">
    <property type="entry name" value="Pili_assmbl_chap_C_dom_sf"/>
</dbReference>
<comment type="caution">
    <text evidence="11">The sequence shown here is derived from an EMBL/GenBank/DDBJ whole genome shotgun (WGS) entry which is preliminary data.</text>
</comment>
<dbReference type="EMBL" id="CAFB01000034">
    <property type="protein sequence ID" value="CCD28767.1"/>
    <property type="molecule type" value="Genomic_DNA"/>
</dbReference>
<reference evidence="11 12" key="1">
    <citation type="submission" date="2011-08" db="EMBL/GenBank/DDBJ databases">
        <title>The genome of the obligate endobacterium of an arbuscular mycorrhizal fungus reveals an interphylum network of nutritional interactions.</title>
        <authorList>
            <person name="Ghignone S."/>
            <person name="Salvioli A."/>
            <person name="Anca I."/>
            <person name="Lumini E."/>
            <person name="Ortu G."/>
            <person name="Petiti L."/>
            <person name="Cruveiller S."/>
            <person name="Bianciotto V."/>
            <person name="Piffanelli P."/>
            <person name="Lanfranco L."/>
            <person name="Bonfante P."/>
        </authorList>
    </citation>
    <scope>NUCLEOTIDE SEQUENCE [LARGE SCALE GENOMIC DNA]</scope>
    <source>
        <strain evidence="11 12">BEG34</strain>
    </source>
</reference>
<evidence type="ECO:0000259" key="9">
    <source>
        <dbReference type="Pfam" id="PF00345"/>
    </source>
</evidence>